<keyword evidence="1" id="KW-0732">Signal</keyword>
<gene>
    <name evidence="3" type="ORF">ACFQ3C_12975</name>
</gene>
<proteinExistence type="predicted"/>
<evidence type="ECO:0000259" key="2">
    <source>
        <dbReference type="Pfam" id="PF06904"/>
    </source>
</evidence>
<sequence>MRRAGIFPLALVALLFSASACSVRYERSAPRVGPSTSGYPMICNDPALRGEVVGEVPGGITGCGIANAVRLHEVNGVQLSSGAVVDCPTARAFGSWVDRGLMAAVGNKGGGVQSIRVAASYACRTRNHQPGARISEHGRGKAIDVSGYRLRDGTDVTVLRDWGTGRNGRALKQMHRAACGTFGTVLGPDSDRFHQDHFHFDTARHRGGPYCR</sequence>
<dbReference type="InterPro" id="IPR009683">
    <property type="entry name" value="Extensin-like_C"/>
</dbReference>
<dbReference type="EMBL" id="JBHTKR010000005">
    <property type="protein sequence ID" value="MFD1195579.1"/>
    <property type="molecule type" value="Genomic_DNA"/>
</dbReference>
<keyword evidence="4" id="KW-1185">Reference proteome</keyword>
<evidence type="ECO:0000313" key="3">
    <source>
        <dbReference type="EMBL" id="MFD1195579.1"/>
    </source>
</evidence>
<comment type="caution">
    <text evidence="3">The sequence shown here is derived from an EMBL/GenBank/DDBJ whole genome shotgun (WGS) entry which is preliminary data.</text>
</comment>
<evidence type="ECO:0000256" key="1">
    <source>
        <dbReference type="SAM" id="SignalP"/>
    </source>
</evidence>
<feature type="signal peptide" evidence="1">
    <location>
        <begin position="1"/>
        <end position="20"/>
    </location>
</feature>
<dbReference type="PROSITE" id="PS51257">
    <property type="entry name" value="PROKAR_LIPOPROTEIN"/>
    <property type="match status" value="1"/>
</dbReference>
<reference evidence="4" key="1">
    <citation type="journal article" date="2019" name="Int. J. Syst. Evol. Microbiol.">
        <title>The Global Catalogue of Microorganisms (GCM) 10K type strain sequencing project: providing services to taxonomists for standard genome sequencing and annotation.</title>
        <authorList>
            <consortium name="The Broad Institute Genomics Platform"/>
            <consortium name="The Broad Institute Genome Sequencing Center for Infectious Disease"/>
            <person name="Wu L."/>
            <person name="Ma J."/>
        </authorList>
    </citation>
    <scope>NUCLEOTIDE SEQUENCE [LARGE SCALE GENOMIC DNA]</scope>
    <source>
        <strain evidence="4">CCUG 55328</strain>
    </source>
</reference>
<evidence type="ECO:0000313" key="4">
    <source>
        <dbReference type="Proteomes" id="UP001597151"/>
    </source>
</evidence>
<feature type="chain" id="PRO_5046990876" evidence="1">
    <location>
        <begin position="21"/>
        <end position="212"/>
    </location>
</feature>
<protein>
    <submittedName>
        <fullName evidence="3">Extensin family protein</fullName>
    </submittedName>
</protein>
<feature type="domain" description="Extensin-like C-terminal" evidence="2">
    <location>
        <begin position="62"/>
        <end position="212"/>
    </location>
</feature>
<name>A0ABW3TEG9_9RHOB</name>
<dbReference type="Proteomes" id="UP001597151">
    <property type="component" value="Unassembled WGS sequence"/>
</dbReference>
<dbReference type="Pfam" id="PF06904">
    <property type="entry name" value="Extensin-like_C"/>
    <property type="match status" value="1"/>
</dbReference>
<organism evidence="3 4">
    <name type="scientific">Seohaeicola saemankumensis</name>
    <dbReference type="NCBI Taxonomy" id="481181"/>
    <lineage>
        <taxon>Bacteria</taxon>
        <taxon>Pseudomonadati</taxon>
        <taxon>Pseudomonadota</taxon>
        <taxon>Alphaproteobacteria</taxon>
        <taxon>Rhodobacterales</taxon>
        <taxon>Roseobacteraceae</taxon>
        <taxon>Seohaeicola</taxon>
    </lineage>
</organism>
<accession>A0ABW3TEG9</accession>
<dbReference type="RefSeq" id="WP_380792486.1">
    <property type="nucleotide sequence ID" value="NZ_JBHTKR010000005.1"/>
</dbReference>